<comment type="caution">
    <text evidence="9">The sequence shown here is derived from an EMBL/GenBank/DDBJ whole genome shotgun (WGS) entry which is preliminary data.</text>
</comment>
<feature type="domain" description="DUS-like FMN-binding" evidence="8">
    <location>
        <begin position="14"/>
        <end position="251"/>
    </location>
</feature>
<comment type="similarity">
    <text evidence="7">Belongs to the dus family.</text>
</comment>
<evidence type="ECO:0000256" key="6">
    <source>
        <dbReference type="ARBA" id="ARBA00023002"/>
    </source>
</evidence>
<dbReference type="Proteomes" id="UP001302274">
    <property type="component" value="Unassembled WGS sequence"/>
</dbReference>
<dbReference type="GO" id="GO:0016491">
    <property type="term" value="F:oxidoreductase activity"/>
    <property type="evidence" value="ECO:0007669"/>
    <property type="project" value="UniProtKB-KW"/>
</dbReference>
<sequence>MNNFDVFPKKSLLFAPMEGITDEPYRIALMKTFPEWDQFFTDFLRVPTVGKITEKMIIEHYGERILKREEWRKKNSFQILTTERAQTKAVVEILESLKMDHLDLNLGCPSKKVNSHHGGAYLLSNHTALKFVLKTIRENFTGHFTVKMRIGYRDDVNFSDSLKLIQDEGVEAITLHARTRDQLYKGVADWSYIKRAVEEVKIPLIGNGDIWIAEDIEKIFKETKCHSVMFGRSAMKTPWLAKIYKEYVNEGGHIDDTYWLYQRKHHLEIYFEALLAEYREVGWQDNLILKRFKSFSRNLYDDYDDFETIRGSFLRSESLAEYLDRLYALKG</sequence>
<proteinExistence type="inferred from homology"/>
<evidence type="ECO:0000256" key="3">
    <source>
        <dbReference type="ARBA" id="ARBA00022643"/>
    </source>
</evidence>
<dbReference type="Gene3D" id="3.20.20.70">
    <property type="entry name" value="Aldolase class I"/>
    <property type="match status" value="1"/>
</dbReference>
<evidence type="ECO:0000256" key="2">
    <source>
        <dbReference type="ARBA" id="ARBA00022630"/>
    </source>
</evidence>
<evidence type="ECO:0000313" key="9">
    <source>
        <dbReference type="EMBL" id="MEA9355038.1"/>
    </source>
</evidence>
<dbReference type="PANTHER" id="PTHR45846:SF1">
    <property type="entry name" value="TRNA-DIHYDROURIDINE(47) SYNTHASE [NAD(P)(+)]-LIKE"/>
    <property type="match status" value="1"/>
</dbReference>
<dbReference type="Pfam" id="PF01207">
    <property type="entry name" value="Dus"/>
    <property type="match status" value="1"/>
</dbReference>
<evidence type="ECO:0000256" key="7">
    <source>
        <dbReference type="PIRNR" id="PIRNR006621"/>
    </source>
</evidence>
<dbReference type="InterPro" id="IPR001269">
    <property type="entry name" value="DUS_fam"/>
</dbReference>
<keyword evidence="3 7" id="KW-0288">FMN</keyword>
<dbReference type="SUPFAM" id="SSF51395">
    <property type="entry name" value="FMN-linked oxidoreductases"/>
    <property type="match status" value="1"/>
</dbReference>
<protein>
    <recommendedName>
        <fullName evidence="7">tRNA-dihydrouridine synthase</fullName>
        <ecNumber evidence="7">1.3.1.-</ecNumber>
    </recommendedName>
</protein>
<comment type="cofactor">
    <cofactor evidence="1 7">
        <name>FMN</name>
        <dbReference type="ChEBI" id="CHEBI:58210"/>
    </cofactor>
</comment>
<organism evidence="9 10">
    <name type="scientific">Bacteriovorax antarcticus</name>
    <dbReference type="NCBI Taxonomy" id="3088717"/>
    <lineage>
        <taxon>Bacteria</taxon>
        <taxon>Pseudomonadati</taxon>
        <taxon>Bdellovibrionota</taxon>
        <taxon>Bacteriovoracia</taxon>
        <taxon>Bacteriovoracales</taxon>
        <taxon>Bacteriovoracaceae</taxon>
        <taxon>Bacteriovorax</taxon>
    </lineage>
</organism>
<keyword evidence="4 7" id="KW-0819">tRNA processing</keyword>
<evidence type="ECO:0000256" key="4">
    <source>
        <dbReference type="ARBA" id="ARBA00022694"/>
    </source>
</evidence>
<dbReference type="RefSeq" id="WP_323574528.1">
    <property type="nucleotide sequence ID" value="NZ_JAYGJQ010000001.1"/>
</dbReference>
<dbReference type="InterPro" id="IPR013785">
    <property type="entry name" value="Aldolase_TIM"/>
</dbReference>
<keyword evidence="5" id="KW-0521">NADP</keyword>
<gene>
    <name evidence="9" type="ORF">SHI21_02440</name>
</gene>
<dbReference type="PROSITE" id="PS01136">
    <property type="entry name" value="UPF0034"/>
    <property type="match status" value="1"/>
</dbReference>
<evidence type="ECO:0000256" key="1">
    <source>
        <dbReference type="ARBA" id="ARBA00001917"/>
    </source>
</evidence>
<keyword evidence="2 7" id="KW-0285">Flavoprotein</keyword>
<dbReference type="PIRSF" id="PIRSF006621">
    <property type="entry name" value="Dus"/>
    <property type="match status" value="1"/>
</dbReference>
<evidence type="ECO:0000313" key="10">
    <source>
        <dbReference type="Proteomes" id="UP001302274"/>
    </source>
</evidence>
<accession>A0ABU5VPS1</accession>
<comment type="function">
    <text evidence="7">Catalyzes the synthesis of 5,6-dihydrouridine (D), a modified base found in the D-loop of most tRNAs, via the reduction of the C5-C6 double bond in target uridines.</text>
</comment>
<dbReference type="CDD" id="cd02801">
    <property type="entry name" value="DUS_like_FMN"/>
    <property type="match status" value="1"/>
</dbReference>
<reference evidence="9 10" key="1">
    <citation type="submission" date="2023-11" db="EMBL/GenBank/DDBJ databases">
        <title>A Novel Polar Bacteriovorax (B. antarcticus) Isolated from the Biocrust in Antarctica.</title>
        <authorList>
            <person name="Mun W."/>
            <person name="Choi S.Y."/>
            <person name="Mitchell R.J."/>
        </authorList>
    </citation>
    <scope>NUCLEOTIDE SEQUENCE [LARGE SCALE GENOMIC DNA]</scope>
    <source>
        <strain evidence="9 10">PP10</strain>
    </source>
</reference>
<evidence type="ECO:0000259" key="8">
    <source>
        <dbReference type="Pfam" id="PF01207"/>
    </source>
</evidence>
<keyword evidence="6 7" id="KW-0560">Oxidoreductase</keyword>
<keyword evidence="10" id="KW-1185">Reference proteome</keyword>
<dbReference type="EC" id="1.3.1.-" evidence="7"/>
<name>A0ABU5VPS1_9BACT</name>
<dbReference type="EMBL" id="JAYGJQ010000001">
    <property type="protein sequence ID" value="MEA9355038.1"/>
    <property type="molecule type" value="Genomic_DNA"/>
</dbReference>
<dbReference type="InterPro" id="IPR035587">
    <property type="entry name" value="DUS-like_FMN-bd"/>
</dbReference>
<dbReference type="PANTHER" id="PTHR45846">
    <property type="entry name" value="TRNA-DIHYDROURIDINE(47) SYNTHASE [NAD(P)(+)]-LIKE"/>
    <property type="match status" value="1"/>
</dbReference>
<evidence type="ECO:0000256" key="5">
    <source>
        <dbReference type="ARBA" id="ARBA00022857"/>
    </source>
</evidence>
<dbReference type="InterPro" id="IPR018517">
    <property type="entry name" value="tRNA_hU_synthase_CS"/>
</dbReference>